<protein>
    <submittedName>
        <fullName evidence="1">Uncharacterized protein</fullName>
    </submittedName>
</protein>
<dbReference type="AlphaFoldDB" id="A0A8S1RPL6"/>
<sequence>MGYTLQKESKERLQNYVILIFFQFFLRAGGLQNENCLKNGNWIDLDFGFCFGLNQVIFKGEYKNGVKTKEFEEEVQKQV</sequence>
<name>A0A8S1RPL6_9CILI</name>
<gene>
    <name evidence="1" type="ORF">PSON_ATCC_30995.1.T2140017</name>
</gene>
<proteinExistence type="predicted"/>
<keyword evidence="2" id="KW-1185">Reference proteome</keyword>
<dbReference type="EMBL" id="CAJJDN010000214">
    <property type="protein sequence ID" value="CAD8129293.1"/>
    <property type="molecule type" value="Genomic_DNA"/>
</dbReference>
<organism evidence="1 2">
    <name type="scientific">Paramecium sonneborni</name>
    <dbReference type="NCBI Taxonomy" id="65129"/>
    <lineage>
        <taxon>Eukaryota</taxon>
        <taxon>Sar</taxon>
        <taxon>Alveolata</taxon>
        <taxon>Ciliophora</taxon>
        <taxon>Intramacronucleata</taxon>
        <taxon>Oligohymenophorea</taxon>
        <taxon>Peniculida</taxon>
        <taxon>Parameciidae</taxon>
        <taxon>Paramecium</taxon>
    </lineage>
</organism>
<comment type="caution">
    <text evidence="1">The sequence shown here is derived from an EMBL/GenBank/DDBJ whole genome shotgun (WGS) entry which is preliminary data.</text>
</comment>
<reference evidence="1" key="1">
    <citation type="submission" date="2021-01" db="EMBL/GenBank/DDBJ databases">
        <authorList>
            <consortium name="Genoscope - CEA"/>
            <person name="William W."/>
        </authorList>
    </citation>
    <scope>NUCLEOTIDE SEQUENCE</scope>
</reference>
<evidence type="ECO:0000313" key="1">
    <source>
        <dbReference type="EMBL" id="CAD8129293.1"/>
    </source>
</evidence>
<dbReference type="Proteomes" id="UP000692954">
    <property type="component" value="Unassembled WGS sequence"/>
</dbReference>
<accession>A0A8S1RPL6</accession>
<evidence type="ECO:0000313" key="2">
    <source>
        <dbReference type="Proteomes" id="UP000692954"/>
    </source>
</evidence>